<evidence type="ECO:0000313" key="1">
    <source>
        <dbReference type="EMBL" id="OXG10330.1"/>
    </source>
</evidence>
<evidence type="ECO:0000313" key="2">
    <source>
        <dbReference type="Proteomes" id="UP000199727"/>
    </source>
</evidence>
<name>A0A854Q1Q9_CRYNE</name>
<reference evidence="1 2" key="1">
    <citation type="submission" date="2017-06" db="EMBL/GenBank/DDBJ databases">
        <title>Global population genomics of the pathogenic fungus Cryptococcus neoformans var. grubii.</title>
        <authorList>
            <person name="Cuomo C."/>
            <person name="Litvintseva A."/>
            <person name="Chen Y."/>
            <person name="Young S."/>
            <person name="Zeng Q."/>
            <person name="Chapman S."/>
            <person name="Gujja S."/>
            <person name="Saif S."/>
            <person name="Birren B."/>
        </authorList>
    </citation>
    <scope>NUCLEOTIDE SEQUENCE [LARGE SCALE GENOMIC DNA]</scope>
    <source>
        <strain evidence="1 2">Tu259-1</strain>
    </source>
</reference>
<comment type="caution">
    <text evidence="1">The sequence shown here is derived from an EMBL/GenBank/DDBJ whole genome shotgun (WGS) entry which is preliminary data.</text>
</comment>
<dbReference type="EMBL" id="AMKT01000113">
    <property type="protein sequence ID" value="OXG10330.1"/>
    <property type="molecule type" value="Genomic_DNA"/>
</dbReference>
<protein>
    <submittedName>
        <fullName evidence="1">Uncharacterized protein</fullName>
    </submittedName>
</protein>
<accession>A0A854Q1Q9</accession>
<organism evidence="1 2">
    <name type="scientific">Cryptococcus neoformans Tu259-1</name>
    <dbReference type="NCBI Taxonomy" id="1230072"/>
    <lineage>
        <taxon>Eukaryota</taxon>
        <taxon>Fungi</taxon>
        <taxon>Dikarya</taxon>
        <taxon>Basidiomycota</taxon>
        <taxon>Agaricomycotina</taxon>
        <taxon>Tremellomycetes</taxon>
        <taxon>Tremellales</taxon>
        <taxon>Cryptococcaceae</taxon>
        <taxon>Cryptococcus</taxon>
        <taxon>Cryptococcus neoformans species complex</taxon>
    </lineage>
</organism>
<proteinExistence type="predicted"/>
<dbReference type="Proteomes" id="UP000199727">
    <property type="component" value="Unassembled WGS sequence"/>
</dbReference>
<dbReference type="AlphaFoldDB" id="A0A854Q1Q9"/>
<gene>
    <name evidence="1" type="ORF">C361_07027</name>
</gene>
<sequence>MSPLHIGSSCLSPALDCPNSPECIAESSLMSGWSN</sequence>